<proteinExistence type="predicted"/>
<dbReference type="EMBL" id="AFPZ01000105">
    <property type="protein sequence ID" value="EGQ21094.1"/>
    <property type="molecule type" value="Genomic_DNA"/>
</dbReference>
<dbReference type="AlphaFoldDB" id="F9DX46"/>
<evidence type="ECO:0000313" key="1">
    <source>
        <dbReference type="EMBL" id="EGQ21094.1"/>
    </source>
</evidence>
<gene>
    <name evidence="1" type="ORF">HMPREF9372_3377</name>
</gene>
<sequence>MRRLREHWKVIQMVAKYEPIYLLFEDAAVKWKWTESELFRFRRMWEDGADLSELTKAFKTNRRSIALVVMDQAEQGFIEQRRFGLFGK</sequence>
<organism evidence="1 2">
    <name type="scientific">Sporosarcina newyorkensis 2681</name>
    <dbReference type="NCBI Taxonomy" id="1027292"/>
    <lineage>
        <taxon>Bacteria</taxon>
        <taxon>Bacillati</taxon>
        <taxon>Bacillota</taxon>
        <taxon>Bacilli</taxon>
        <taxon>Bacillales</taxon>
        <taxon>Caryophanaceae</taxon>
        <taxon>Sporosarcina</taxon>
    </lineage>
</organism>
<evidence type="ECO:0000313" key="2">
    <source>
        <dbReference type="Proteomes" id="UP000005316"/>
    </source>
</evidence>
<protein>
    <submittedName>
        <fullName evidence="1">Uncharacterized protein</fullName>
    </submittedName>
</protein>
<dbReference type="Proteomes" id="UP000005316">
    <property type="component" value="Unassembled WGS sequence"/>
</dbReference>
<reference evidence="1 2" key="1">
    <citation type="submission" date="2011-04" db="EMBL/GenBank/DDBJ databases">
        <authorList>
            <person name="Muzny D."/>
            <person name="Qin X."/>
            <person name="Deng J."/>
            <person name="Jiang H."/>
            <person name="Liu Y."/>
            <person name="Qu J."/>
            <person name="Song X.-Z."/>
            <person name="Zhang L."/>
            <person name="Thornton R."/>
            <person name="Coyle M."/>
            <person name="Francisco L."/>
            <person name="Jackson L."/>
            <person name="Javaid M."/>
            <person name="Korchina V."/>
            <person name="Kovar C."/>
            <person name="Mata R."/>
            <person name="Mathew T."/>
            <person name="Ngo R."/>
            <person name="Nguyen L."/>
            <person name="Nguyen N."/>
            <person name="Okwuonu G."/>
            <person name="Ongeri F."/>
            <person name="Pham C."/>
            <person name="Simmons D."/>
            <person name="Wilczek-Boney K."/>
            <person name="Hale W."/>
            <person name="Jakkamsetti A."/>
            <person name="Pham P."/>
            <person name="Ruth R."/>
            <person name="San Lucas F."/>
            <person name="Warren J."/>
            <person name="Zhang J."/>
            <person name="Zhao Z."/>
            <person name="Zhou C."/>
            <person name="Zhu D."/>
            <person name="Lee S."/>
            <person name="Bess C."/>
            <person name="Blankenburg K."/>
            <person name="Forbes L."/>
            <person name="Fu Q."/>
            <person name="Gubbala S."/>
            <person name="Hirani K."/>
            <person name="Jayaseelan J.C."/>
            <person name="Lara F."/>
            <person name="Munidasa M."/>
            <person name="Palculict T."/>
            <person name="Patil S."/>
            <person name="Pu L.-L."/>
            <person name="Saada N."/>
            <person name="Tang L."/>
            <person name="Weissenberger G."/>
            <person name="Zhu Y."/>
            <person name="Hemphill L."/>
            <person name="Shang Y."/>
            <person name="Youmans B."/>
            <person name="Ayvaz T."/>
            <person name="Ross M."/>
            <person name="Santibanez J."/>
            <person name="Aqrawi P."/>
            <person name="Gross S."/>
            <person name="Joshi V."/>
            <person name="Fowler G."/>
            <person name="Nazareth L."/>
            <person name="Reid J."/>
            <person name="Worley K."/>
            <person name="Petrosino J."/>
            <person name="Highlander S."/>
            <person name="Gibbs R."/>
        </authorList>
    </citation>
    <scope>NUCLEOTIDE SEQUENCE [LARGE SCALE GENOMIC DNA]</scope>
    <source>
        <strain evidence="1 2">2681</strain>
    </source>
</reference>
<accession>F9DX46</accession>
<dbReference type="HOGENOM" id="CLU_2467474_0_0_9"/>
<comment type="caution">
    <text evidence="1">The sequence shown here is derived from an EMBL/GenBank/DDBJ whole genome shotgun (WGS) entry which is preliminary data.</text>
</comment>
<name>F9DX46_9BACL</name>